<gene>
    <name evidence="1" type="ORF">A4U43_C04F27590</name>
</gene>
<protein>
    <recommendedName>
        <fullName evidence="3">FBD domain-containing protein</fullName>
    </recommendedName>
</protein>
<sequence>MANITVAMYKSLGCFPNVKTLDIRNMKLHDENNINQQLFKSSIGLNAQYFTKHQLPYLGELRKVVYNDFTGASWEVDYIRCILAVAPELRMMTITASNSDLTYNFSMIAEELQKLASASFKQ</sequence>
<keyword evidence="2" id="KW-1185">Reference proteome</keyword>
<proteinExistence type="predicted"/>
<reference evidence="2" key="1">
    <citation type="journal article" date="2017" name="Nat. Commun.">
        <title>The asparagus genome sheds light on the origin and evolution of a young Y chromosome.</title>
        <authorList>
            <person name="Harkess A."/>
            <person name="Zhou J."/>
            <person name="Xu C."/>
            <person name="Bowers J.E."/>
            <person name="Van der Hulst R."/>
            <person name="Ayyampalayam S."/>
            <person name="Mercati F."/>
            <person name="Riccardi P."/>
            <person name="McKain M.R."/>
            <person name="Kakrana A."/>
            <person name="Tang H."/>
            <person name="Ray J."/>
            <person name="Groenendijk J."/>
            <person name="Arikit S."/>
            <person name="Mathioni S.M."/>
            <person name="Nakano M."/>
            <person name="Shan H."/>
            <person name="Telgmann-Rauber A."/>
            <person name="Kanno A."/>
            <person name="Yue Z."/>
            <person name="Chen H."/>
            <person name="Li W."/>
            <person name="Chen Y."/>
            <person name="Xu X."/>
            <person name="Zhang Y."/>
            <person name="Luo S."/>
            <person name="Chen H."/>
            <person name="Gao J."/>
            <person name="Mao Z."/>
            <person name="Pires J.C."/>
            <person name="Luo M."/>
            <person name="Kudrna D."/>
            <person name="Wing R.A."/>
            <person name="Meyers B.C."/>
            <person name="Yi K."/>
            <person name="Kong H."/>
            <person name="Lavrijsen P."/>
            <person name="Sunseri F."/>
            <person name="Falavigna A."/>
            <person name="Ye Y."/>
            <person name="Leebens-Mack J.H."/>
            <person name="Chen G."/>
        </authorList>
    </citation>
    <scope>NUCLEOTIDE SEQUENCE [LARGE SCALE GENOMIC DNA]</scope>
    <source>
        <strain evidence="2">cv. DH0086</strain>
    </source>
</reference>
<accession>A0A5P1F5V0</accession>
<organism evidence="1 2">
    <name type="scientific">Asparagus officinalis</name>
    <name type="common">Garden asparagus</name>
    <dbReference type="NCBI Taxonomy" id="4686"/>
    <lineage>
        <taxon>Eukaryota</taxon>
        <taxon>Viridiplantae</taxon>
        <taxon>Streptophyta</taxon>
        <taxon>Embryophyta</taxon>
        <taxon>Tracheophyta</taxon>
        <taxon>Spermatophyta</taxon>
        <taxon>Magnoliopsida</taxon>
        <taxon>Liliopsida</taxon>
        <taxon>Asparagales</taxon>
        <taxon>Asparagaceae</taxon>
        <taxon>Asparagoideae</taxon>
        <taxon>Asparagus</taxon>
    </lineage>
</organism>
<dbReference type="EMBL" id="CM007384">
    <property type="protein sequence ID" value="ONK73133.1"/>
    <property type="molecule type" value="Genomic_DNA"/>
</dbReference>
<dbReference type="Gramene" id="ONK73133">
    <property type="protein sequence ID" value="ONK73133"/>
    <property type="gene ID" value="A4U43_C04F27590"/>
</dbReference>
<evidence type="ECO:0000313" key="1">
    <source>
        <dbReference type="EMBL" id="ONK73133.1"/>
    </source>
</evidence>
<dbReference type="AlphaFoldDB" id="A0A5P1F5V0"/>
<evidence type="ECO:0000313" key="2">
    <source>
        <dbReference type="Proteomes" id="UP000243459"/>
    </source>
</evidence>
<dbReference type="Proteomes" id="UP000243459">
    <property type="component" value="Chromosome 4"/>
</dbReference>
<evidence type="ECO:0008006" key="3">
    <source>
        <dbReference type="Google" id="ProtNLM"/>
    </source>
</evidence>
<name>A0A5P1F5V0_ASPOF</name>